<evidence type="ECO:0008006" key="4">
    <source>
        <dbReference type="Google" id="ProtNLM"/>
    </source>
</evidence>
<dbReference type="Gene3D" id="1.20.1280.50">
    <property type="match status" value="1"/>
</dbReference>
<dbReference type="Proteomes" id="UP001049176">
    <property type="component" value="Chromosome 1"/>
</dbReference>
<organism evidence="2 3">
    <name type="scientific">Marasmius oreades</name>
    <name type="common">fairy-ring Marasmius</name>
    <dbReference type="NCBI Taxonomy" id="181124"/>
    <lineage>
        <taxon>Eukaryota</taxon>
        <taxon>Fungi</taxon>
        <taxon>Dikarya</taxon>
        <taxon>Basidiomycota</taxon>
        <taxon>Agaricomycotina</taxon>
        <taxon>Agaricomycetes</taxon>
        <taxon>Agaricomycetidae</taxon>
        <taxon>Agaricales</taxon>
        <taxon>Marasmiineae</taxon>
        <taxon>Marasmiaceae</taxon>
        <taxon>Marasmius</taxon>
    </lineage>
</organism>
<dbReference type="GeneID" id="66070532"/>
<dbReference type="SUPFAM" id="SSF81383">
    <property type="entry name" value="F-box domain"/>
    <property type="match status" value="1"/>
</dbReference>
<evidence type="ECO:0000313" key="3">
    <source>
        <dbReference type="Proteomes" id="UP001049176"/>
    </source>
</evidence>
<dbReference type="EMBL" id="CM032181">
    <property type="protein sequence ID" value="KAG7099628.1"/>
    <property type="molecule type" value="Genomic_DNA"/>
</dbReference>
<dbReference type="AlphaFoldDB" id="A0A9P8AFK1"/>
<evidence type="ECO:0000256" key="1">
    <source>
        <dbReference type="SAM" id="MobiDB-lite"/>
    </source>
</evidence>
<evidence type="ECO:0000313" key="2">
    <source>
        <dbReference type="EMBL" id="KAG7099628.1"/>
    </source>
</evidence>
<name>A0A9P8AFK1_9AGAR</name>
<dbReference type="Gene3D" id="3.80.10.10">
    <property type="entry name" value="Ribonuclease Inhibitor"/>
    <property type="match status" value="1"/>
</dbReference>
<protein>
    <recommendedName>
        <fullName evidence="4">F-box domain-containing protein</fullName>
    </recommendedName>
</protein>
<dbReference type="InterPro" id="IPR032675">
    <property type="entry name" value="LRR_dom_sf"/>
</dbReference>
<gene>
    <name evidence="2" type="ORF">E1B28_001456</name>
</gene>
<dbReference type="SUPFAM" id="SSF52047">
    <property type="entry name" value="RNI-like"/>
    <property type="match status" value="1"/>
</dbReference>
<reference evidence="2" key="1">
    <citation type="journal article" date="2021" name="Genome Biol. Evol.">
        <title>The assembled and annotated genome of the fairy-ring fungus Marasmius oreades.</title>
        <authorList>
            <person name="Hiltunen M."/>
            <person name="Ament-Velasquez S.L."/>
            <person name="Johannesson H."/>
        </authorList>
    </citation>
    <scope>NUCLEOTIDE SEQUENCE</scope>
    <source>
        <strain evidence="2">03SP1</strain>
    </source>
</reference>
<feature type="compositionally biased region" description="Basic residues" evidence="1">
    <location>
        <begin position="1"/>
        <end position="15"/>
    </location>
</feature>
<sequence length="613" mass="70046">MSHRGQHNHRGRASSRGHAQMSRGRGMVAAPVVASNQPITSVPPASVPMDPSALLRRRAEQIAIEEKRLKDVINGFLSSYEPHPLSQTEIDAIRDECNSLAAQVDQLVDARPNPPAVESELEQKIWLKRLEYRVKYFRIFPINDLPNEIISNILRFVVWSAPNPPLGILWRLYITWVCKHWRHAAISDPTLWNAIWFRDPPPFTRSLAWVDRAGSSQLDLRINDSEKKRFTDIDVKPLLIQLEPKVSNLRMLILLFEDWEPILAILQWMDQVGRRGIPYNLERFELHRTGSPYIWPGMHFTPIGYGNATFSLFGGQNVPSLSYFTLNGVHLDWNESVLENLTTIDLRRMPVFLCPSLTRFREILESSPRLAKLSLDGAGPGGSPNPNHGLPPIELSHLKTLVLANFANPYIQAILSHFTAPNLRDLTFMNLFQGDYAPLYEYVTSRFPTVRLLTLYTIELLPSAIDPFIRWLNSMPELVYLRLAALPPEVLASFLYEPEHLVRHPALKDKQLATRMRMRPDPPRRRRVSKPHEPKIVCPKLDIIECQRMDESLLIDFGKARAMLGTPMGKIYVSPELAKNMGERMYLECKEVYGAIHIIDVGAKTPEEESLLN</sequence>
<dbReference type="KEGG" id="more:E1B28_001456"/>
<dbReference type="RefSeq" id="XP_043016098.1">
    <property type="nucleotide sequence ID" value="XM_043147389.1"/>
</dbReference>
<comment type="caution">
    <text evidence="2">The sequence shown here is derived from an EMBL/GenBank/DDBJ whole genome shotgun (WGS) entry which is preliminary data.</text>
</comment>
<accession>A0A9P8AFK1</accession>
<dbReference type="InterPro" id="IPR036047">
    <property type="entry name" value="F-box-like_dom_sf"/>
</dbReference>
<feature type="region of interest" description="Disordered" evidence="1">
    <location>
        <begin position="1"/>
        <end position="25"/>
    </location>
</feature>
<dbReference type="OrthoDB" id="3226575at2759"/>
<proteinExistence type="predicted"/>
<keyword evidence="3" id="KW-1185">Reference proteome</keyword>